<reference evidence="1 2" key="1">
    <citation type="submission" date="2019-02" db="EMBL/GenBank/DDBJ databases">
        <title>Sequencing the genomes of 1000 actinobacteria strains.</title>
        <authorList>
            <person name="Klenk H.-P."/>
        </authorList>
    </citation>
    <scope>NUCLEOTIDE SEQUENCE [LARGE SCALE GENOMIC DNA]</scope>
    <source>
        <strain evidence="1 2">DSM 45162</strain>
    </source>
</reference>
<dbReference type="EMBL" id="SHKY01000001">
    <property type="protein sequence ID" value="RZU54426.1"/>
    <property type="molecule type" value="Genomic_DNA"/>
</dbReference>
<evidence type="ECO:0000313" key="2">
    <source>
        <dbReference type="Proteomes" id="UP000292564"/>
    </source>
</evidence>
<evidence type="ECO:0000313" key="1">
    <source>
        <dbReference type="EMBL" id="RZU54426.1"/>
    </source>
</evidence>
<protein>
    <submittedName>
        <fullName evidence="1">Nodulation protein S (NodS)</fullName>
    </submittedName>
</protein>
<accession>A0A4V2G7Y4</accession>
<dbReference type="InterPro" id="IPR029063">
    <property type="entry name" value="SAM-dependent_MTases_sf"/>
</dbReference>
<dbReference type="GO" id="GO:0008757">
    <property type="term" value="F:S-adenosylmethionine-dependent methyltransferase activity"/>
    <property type="evidence" value="ECO:0007669"/>
    <property type="project" value="InterPro"/>
</dbReference>
<dbReference type="CDD" id="cd02440">
    <property type="entry name" value="AdoMet_MTases"/>
    <property type="match status" value="1"/>
</dbReference>
<keyword evidence="2" id="KW-1185">Reference proteome</keyword>
<dbReference type="SUPFAM" id="SSF53335">
    <property type="entry name" value="S-adenosyl-L-methionine-dependent methyltransferases"/>
    <property type="match status" value="1"/>
</dbReference>
<dbReference type="Gene3D" id="3.40.50.150">
    <property type="entry name" value="Vaccinia Virus protein VP39"/>
    <property type="match status" value="1"/>
</dbReference>
<dbReference type="Proteomes" id="UP000292564">
    <property type="component" value="Unassembled WGS sequence"/>
</dbReference>
<name>A0A4V2G7Y4_9ACTN</name>
<sequence length="203" mass="22837">MTRTQGDAQAPHQTASLDHFTNLYLAKDDPWDTATKWHDQRKYAVAVASLPRERYRRCYEPGCSIGLLTRLLAPRCDEILAVDCVSAAVEQAAGAVREFPHVRVRQAMLPADLPDGTFDLIVVGDLLYYLSAGDLRALLDGLFDRLEPGGDLVAVHFRDRQGGNYDGFNVHETLAARPGLRRLVHHEDEWFVLDVLRRETPET</sequence>
<dbReference type="Pfam" id="PF05401">
    <property type="entry name" value="NodS"/>
    <property type="match status" value="1"/>
</dbReference>
<dbReference type="InterPro" id="IPR008715">
    <property type="entry name" value="SAM-MeTfrase_NodS-like"/>
</dbReference>
<dbReference type="AlphaFoldDB" id="A0A4V2G7Y4"/>
<dbReference type="PANTHER" id="PTHR43861">
    <property type="entry name" value="TRANS-ACONITATE 2-METHYLTRANSFERASE-RELATED"/>
    <property type="match status" value="1"/>
</dbReference>
<organism evidence="1 2">
    <name type="scientific">Krasilnikovia cinnamomea</name>
    <dbReference type="NCBI Taxonomy" id="349313"/>
    <lineage>
        <taxon>Bacteria</taxon>
        <taxon>Bacillati</taxon>
        <taxon>Actinomycetota</taxon>
        <taxon>Actinomycetes</taxon>
        <taxon>Micromonosporales</taxon>
        <taxon>Micromonosporaceae</taxon>
        <taxon>Krasilnikovia</taxon>
    </lineage>
</organism>
<dbReference type="RefSeq" id="WP_130512778.1">
    <property type="nucleotide sequence ID" value="NZ_SHKY01000001.1"/>
</dbReference>
<dbReference type="GO" id="GO:0009312">
    <property type="term" value="P:oligosaccharide biosynthetic process"/>
    <property type="evidence" value="ECO:0007669"/>
    <property type="project" value="InterPro"/>
</dbReference>
<gene>
    <name evidence="1" type="ORF">EV385_6377</name>
</gene>
<proteinExistence type="predicted"/>
<comment type="caution">
    <text evidence="1">The sequence shown here is derived from an EMBL/GenBank/DDBJ whole genome shotgun (WGS) entry which is preliminary data.</text>
</comment>
<dbReference type="OrthoDB" id="116799at2"/>